<dbReference type="EMBL" id="JBHSLV010000019">
    <property type="protein sequence ID" value="MFC5393063.1"/>
    <property type="molecule type" value="Genomic_DNA"/>
</dbReference>
<dbReference type="Gene3D" id="3.90.1690.10">
    <property type="entry name" value="phage-related protein like domain"/>
    <property type="match status" value="1"/>
</dbReference>
<comment type="caution">
    <text evidence="1">The sequence shown here is derived from an EMBL/GenBank/DDBJ whole genome shotgun (WGS) entry which is preliminary data.</text>
</comment>
<reference evidence="2" key="1">
    <citation type="journal article" date="2019" name="Int. J. Syst. Evol. Microbiol.">
        <title>The Global Catalogue of Microorganisms (GCM) 10K type strain sequencing project: providing services to taxonomists for standard genome sequencing and annotation.</title>
        <authorList>
            <consortium name="The Broad Institute Genomics Platform"/>
            <consortium name="The Broad Institute Genome Sequencing Center for Infectious Disease"/>
            <person name="Wu L."/>
            <person name="Ma J."/>
        </authorList>
    </citation>
    <scope>NUCLEOTIDE SEQUENCE [LARGE SCALE GENOMIC DNA]</scope>
    <source>
        <strain evidence="2">CGMCC 1.16326</strain>
    </source>
</reference>
<dbReference type="RefSeq" id="WP_377007980.1">
    <property type="nucleotide sequence ID" value="NZ_JBHSLV010000019.1"/>
</dbReference>
<dbReference type="InterPro" id="IPR005564">
    <property type="entry name" value="Major_capsid_GpE"/>
</dbReference>
<accession>A0ABW0H7A1</accession>
<proteinExistence type="predicted"/>
<name>A0ABW0H7A1_9HYPH</name>
<dbReference type="Proteomes" id="UP001596104">
    <property type="component" value="Unassembled WGS sequence"/>
</dbReference>
<dbReference type="InterPro" id="IPR053738">
    <property type="entry name" value="Lambda_capsid_assembly"/>
</dbReference>
<organism evidence="1 2">
    <name type="scientific">Bosea vestrisii</name>
    <dbReference type="NCBI Taxonomy" id="151416"/>
    <lineage>
        <taxon>Bacteria</taxon>
        <taxon>Pseudomonadati</taxon>
        <taxon>Pseudomonadota</taxon>
        <taxon>Alphaproteobacteria</taxon>
        <taxon>Hyphomicrobiales</taxon>
        <taxon>Boseaceae</taxon>
        <taxon>Bosea</taxon>
    </lineage>
</organism>
<sequence length="314" mass="34563">MSGMNPQQAAVIEPILSTHARGYRNAQYIFSRLAPIVDIPNRSMRVIRFGKEDFRRVNTRRAPGAATGRIQYGYASDPVSLPQDSLEAVVPVENQQEAEKVPGFDLAKISVNRVLNVFGLNMEIDVATKARDLNTYAAGNKTTLAGSSQWSHADSDPGKDIDDAKDAIRRKIGLQPNVLVLGPSVRKALKRHPKITEQFKYTSSDSVTLAMLAEFFEVDEVVSGDAIYLPDTAADSDAATDIWGKDAILAYVNRDAGDYQSPSYAYTYRLKGCPFVETPYPERNAKSWIYPVTDEEAPYITGAEAGFLFKNAVA</sequence>
<gene>
    <name evidence="1" type="ORF">ACFPPC_10505</name>
</gene>
<evidence type="ECO:0000313" key="2">
    <source>
        <dbReference type="Proteomes" id="UP001596104"/>
    </source>
</evidence>
<protein>
    <submittedName>
        <fullName evidence="1">Major capsid protein</fullName>
    </submittedName>
</protein>
<keyword evidence="2" id="KW-1185">Reference proteome</keyword>
<dbReference type="Pfam" id="PF03864">
    <property type="entry name" value="Phage_cap_E"/>
    <property type="match status" value="1"/>
</dbReference>
<evidence type="ECO:0000313" key="1">
    <source>
        <dbReference type="EMBL" id="MFC5393063.1"/>
    </source>
</evidence>